<dbReference type="SFLD" id="SFLDG01019">
    <property type="entry name" value="Terpene_Cyclase_Like_1_C_Termi"/>
    <property type="match status" value="1"/>
</dbReference>
<dbReference type="EMBL" id="MVGT01003876">
    <property type="protein sequence ID" value="OVA03032.1"/>
    <property type="molecule type" value="Genomic_DNA"/>
</dbReference>
<evidence type="ECO:0000259" key="4">
    <source>
        <dbReference type="Pfam" id="PF01397"/>
    </source>
</evidence>
<evidence type="ECO:0000256" key="3">
    <source>
        <dbReference type="ARBA" id="ARBA00022842"/>
    </source>
</evidence>
<keyword evidence="3" id="KW-0460">Magnesium</keyword>
<dbReference type="Proteomes" id="UP000195402">
    <property type="component" value="Unassembled WGS sequence"/>
</dbReference>
<dbReference type="PANTHER" id="PTHR31225:SF252">
    <property type="entry name" value="TERPENE SYNTHASE 12-RELATED"/>
    <property type="match status" value="1"/>
</dbReference>
<dbReference type="GO" id="GO:0010333">
    <property type="term" value="F:terpene synthase activity"/>
    <property type="evidence" value="ECO:0007669"/>
    <property type="project" value="InterPro"/>
</dbReference>
<dbReference type="InParanoid" id="A0A200PXS8"/>
<dbReference type="InterPro" id="IPR001906">
    <property type="entry name" value="Terpene_synth_N"/>
</dbReference>
<name>A0A200PXS8_MACCD</name>
<feature type="domain" description="Terpene synthase metal-binding" evidence="5">
    <location>
        <begin position="203"/>
        <end position="443"/>
    </location>
</feature>
<dbReference type="InterPro" id="IPR008930">
    <property type="entry name" value="Terpenoid_cyclase/PrenylTrfase"/>
</dbReference>
<dbReference type="SUPFAM" id="SSF48239">
    <property type="entry name" value="Terpenoid cyclases/Protein prenyltransferases"/>
    <property type="match status" value="1"/>
</dbReference>
<comment type="cofactor">
    <cofactor evidence="1">
        <name>Mg(2+)</name>
        <dbReference type="ChEBI" id="CHEBI:18420"/>
    </cofactor>
</comment>
<comment type="caution">
    <text evidence="6">The sequence shown here is derived from an EMBL/GenBank/DDBJ whole genome shotgun (WGS) entry which is preliminary data.</text>
</comment>
<dbReference type="PANTHER" id="PTHR31225">
    <property type="entry name" value="OS04G0344100 PROTEIN-RELATED"/>
    <property type="match status" value="1"/>
</dbReference>
<protein>
    <submittedName>
        <fullName evidence="6">Terpene synthase</fullName>
    </submittedName>
</protein>
<gene>
    <name evidence="6" type="ORF">BVC80_999g19</name>
</gene>
<evidence type="ECO:0000259" key="5">
    <source>
        <dbReference type="Pfam" id="PF03936"/>
    </source>
</evidence>
<reference evidence="6 7" key="1">
    <citation type="journal article" date="2017" name="Mol. Plant">
        <title>The Genome of Medicinal Plant Macleaya cordata Provides New Insights into Benzylisoquinoline Alkaloids Metabolism.</title>
        <authorList>
            <person name="Liu X."/>
            <person name="Liu Y."/>
            <person name="Huang P."/>
            <person name="Ma Y."/>
            <person name="Qing Z."/>
            <person name="Tang Q."/>
            <person name="Cao H."/>
            <person name="Cheng P."/>
            <person name="Zheng Y."/>
            <person name="Yuan Z."/>
            <person name="Zhou Y."/>
            <person name="Liu J."/>
            <person name="Tang Z."/>
            <person name="Zhuo Y."/>
            <person name="Zhang Y."/>
            <person name="Yu L."/>
            <person name="Huang J."/>
            <person name="Yang P."/>
            <person name="Peng Q."/>
            <person name="Zhang J."/>
            <person name="Jiang W."/>
            <person name="Zhang Z."/>
            <person name="Lin K."/>
            <person name="Ro D.K."/>
            <person name="Chen X."/>
            <person name="Xiong X."/>
            <person name="Shang Y."/>
            <person name="Huang S."/>
            <person name="Zeng J."/>
        </authorList>
    </citation>
    <scope>NUCLEOTIDE SEQUENCE [LARGE SCALE GENOMIC DNA]</scope>
    <source>
        <strain evidence="7">cv. BLH2017</strain>
        <tissue evidence="6">Root</tissue>
    </source>
</reference>
<dbReference type="InterPro" id="IPR036965">
    <property type="entry name" value="Terpene_synth_N_sf"/>
</dbReference>
<dbReference type="SFLD" id="SFLDS00005">
    <property type="entry name" value="Isoprenoid_Synthase_Type_I"/>
    <property type="match status" value="1"/>
</dbReference>
<dbReference type="GO" id="GO:0000287">
    <property type="term" value="F:magnesium ion binding"/>
    <property type="evidence" value="ECO:0007669"/>
    <property type="project" value="InterPro"/>
</dbReference>
<feature type="domain" description="Terpene synthase N-terminal" evidence="4">
    <location>
        <begin position="4"/>
        <end position="142"/>
    </location>
</feature>
<accession>A0A200PXS8</accession>
<dbReference type="InterPro" id="IPR034741">
    <property type="entry name" value="Terpene_cyclase-like_1_C"/>
</dbReference>
<dbReference type="InterPro" id="IPR005630">
    <property type="entry name" value="Terpene_synthase_metal-bd"/>
</dbReference>
<dbReference type="InterPro" id="IPR008949">
    <property type="entry name" value="Isoprenoid_synthase_dom_sf"/>
</dbReference>
<dbReference type="STRING" id="56857.A0A200PXS8"/>
<dbReference type="AlphaFoldDB" id="A0A200PXS8"/>
<organism evidence="6 7">
    <name type="scientific">Macleaya cordata</name>
    <name type="common">Five-seeded plume-poppy</name>
    <name type="synonym">Bocconia cordata</name>
    <dbReference type="NCBI Taxonomy" id="56857"/>
    <lineage>
        <taxon>Eukaryota</taxon>
        <taxon>Viridiplantae</taxon>
        <taxon>Streptophyta</taxon>
        <taxon>Embryophyta</taxon>
        <taxon>Tracheophyta</taxon>
        <taxon>Spermatophyta</taxon>
        <taxon>Magnoliopsida</taxon>
        <taxon>Ranunculales</taxon>
        <taxon>Papaveraceae</taxon>
        <taxon>Papaveroideae</taxon>
        <taxon>Macleaya</taxon>
    </lineage>
</organism>
<dbReference type="FunFam" id="1.10.600.10:FF:000007">
    <property type="entry name" value="Isoprene synthase, chloroplastic"/>
    <property type="match status" value="1"/>
</dbReference>
<proteinExistence type="predicted"/>
<keyword evidence="2" id="KW-0479">Metal-binding</keyword>
<dbReference type="InterPro" id="IPR044814">
    <property type="entry name" value="Terpene_cyclase_plant_C1"/>
</dbReference>
<evidence type="ECO:0000256" key="1">
    <source>
        <dbReference type="ARBA" id="ARBA00001946"/>
    </source>
</evidence>
<dbReference type="Gene3D" id="1.50.10.130">
    <property type="entry name" value="Terpene synthase, N-terminal domain"/>
    <property type="match status" value="1"/>
</dbReference>
<evidence type="ECO:0000313" key="7">
    <source>
        <dbReference type="Proteomes" id="UP000195402"/>
    </source>
</evidence>
<dbReference type="CDD" id="cd00684">
    <property type="entry name" value="Terpene_cyclase_plant_C1"/>
    <property type="match status" value="1"/>
</dbReference>
<dbReference type="OrthoDB" id="1936865at2759"/>
<dbReference type="FunFam" id="1.50.10.130:FF:000001">
    <property type="entry name" value="Isoprene synthase, chloroplastic"/>
    <property type="match status" value="1"/>
</dbReference>
<dbReference type="InterPro" id="IPR050148">
    <property type="entry name" value="Terpene_synthase-like"/>
</dbReference>
<dbReference type="SUPFAM" id="SSF48576">
    <property type="entry name" value="Terpenoid synthases"/>
    <property type="match status" value="1"/>
</dbReference>
<evidence type="ECO:0000313" key="6">
    <source>
        <dbReference type="EMBL" id="OVA03032.1"/>
    </source>
</evidence>
<dbReference type="Gene3D" id="1.10.600.10">
    <property type="entry name" value="Farnesyl Diphosphate Synthase"/>
    <property type="match status" value="1"/>
</dbReference>
<dbReference type="Pfam" id="PF03936">
    <property type="entry name" value="Terpene_synth_C"/>
    <property type="match status" value="1"/>
</dbReference>
<evidence type="ECO:0000256" key="2">
    <source>
        <dbReference type="ARBA" id="ARBA00022723"/>
    </source>
</evidence>
<keyword evidence="7" id="KW-1185">Reference proteome</keyword>
<dbReference type="OMA" id="WKRMNEE"/>
<dbReference type="GO" id="GO:0016102">
    <property type="term" value="P:diterpenoid biosynthetic process"/>
    <property type="evidence" value="ECO:0007669"/>
    <property type="project" value="InterPro"/>
</dbReference>
<sequence length="500" mass="57802">MDLLARLELIDDLERLGLGYLFEKEISMALDFMASKMDVDDDIQKNDDLHATALSFRLLRQHGYEVSQDVFKRFMDQEGNFMECDHKDVRGMLSLFEASNLGVEGESILEQARAFTSRYLKADGIKGISSMKPDLLLAELVDRSLELPLHLRAPRLEARWYIDQYQKREDANDHMLLQLAKLDFNLVQSIHQEELIATWKWWNDLGLQNKLRFSRDRLVECFYFAMGLFSEPHFRYCRTEMTKVNCLIITIDDIYDIYGTLDELQLFTDAVERWDIDAISQLPYYMKLCFSALYNTINQIAYDTLNEKNFDISPYLKKAWADQCKAFLVEAKWYNSGYIPTLEEYMNNALVTAGGPLILLHSYLLIESQEITTEALKCFLESKSSLIRWSSLILRLTDDLATSTAEIQRGDVSKSIQCYMHETGASEEVAREYIKHLSNGMWKNMNQELRISSGSTRSFILIALNLARMSECIFQYGDGLGVQDRETKAQVLSLLVEPTV</sequence>
<dbReference type="Pfam" id="PF01397">
    <property type="entry name" value="Terpene_synth"/>
    <property type="match status" value="1"/>
</dbReference>